<dbReference type="Proteomes" id="UP000095765">
    <property type="component" value="Unassembled WGS sequence"/>
</dbReference>
<evidence type="ECO:0000313" key="2">
    <source>
        <dbReference type="Proteomes" id="UP000095765"/>
    </source>
</evidence>
<organism evidence="1 2">
    <name type="scientific">Anaerotruncus colihominis</name>
    <dbReference type="NCBI Taxonomy" id="169435"/>
    <lineage>
        <taxon>Bacteria</taxon>
        <taxon>Bacillati</taxon>
        <taxon>Bacillota</taxon>
        <taxon>Clostridia</taxon>
        <taxon>Eubacteriales</taxon>
        <taxon>Oscillospiraceae</taxon>
        <taxon>Anaerotruncus</taxon>
    </lineage>
</organism>
<dbReference type="EMBL" id="CZBE01000010">
    <property type="protein sequence ID" value="CUP73025.1"/>
    <property type="molecule type" value="Genomic_DNA"/>
</dbReference>
<proteinExistence type="predicted"/>
<gene>
    <name evidence="1" type="ORF">ERS852551_01763</name>
</gene>
<dbReference type="GeneID" id="63975112"/>
<accession>A0A174QQE1</accession>
<name>A0A174QQE1_9FIRM</name>
<dbReference type="RefSeq" id="WP_007487984.1">
    <property type="nucleotide sequence ID" value="NZ_CABIWA010000008.1"/>
</dbReference>
<protein>
    <submittedName>
        <fullName evidence="1">Uncharacterized protein</fullName>
    </submittedName>
</protein>
<sequence>MNRVLRIDEEKPEMHISVQGYKVTLCFAEKENPEVAVLVKQALLSAYAMPQK</sequence>
<dbReference type="AlphaFoldDB" id="A0A174QQE1"/>
<evidence type="ECO:0000313" key="1">
    <source>
        <dbReference type="EMBL" id="CUP73025.1"/>
    </source>
</evidence>
<reference evidence="1 2" key="1">
    <citation type="submission" date="2015-09" db="EMBL/GenBank/DDBJ databases">
        <authorList>
            <consortium name="Pathogen Informatics"/>
        </authorList>
    </citation>
    <scope>NUCLEOTIDE SEQUENCE [LARGE SCALE GENOMIC DNA]</scope>
    <source>
        <strain evidence="1 2">2789STDY5834939</strain>
    </source>
</reference>